<dbReference type="RefSeq" id="WP_119802699.1">
    <property type="nucleotide sequence ID" value="NZ_QYYG01000001.1"/>
</dbReference>
<dbReference type="EMBL" id="QYYG01000001">
    <property type="protein sequence ID" value="RJF57479.1"/>
    <property type="molecule type" value="Genomic_DNA"/>
</dbReference>
<name>A0AA93BWV5_9GAMM</name>
<reference evidence="1 2" key="1">
    <citation type="submission" date="2018-09" db="EMBL/GenBank/DDBJ databases">
        <title>Draft genome of a novel serratia sp. strain with antifungal activity.</title>
        <authorList>
            <person name="Dichmann S.I."/>
            <person name="Park B.P."/>
            <person name="Pathiraja D."/>
            <person name="Choi I.-G."/>
            <person name="Stougaard P."/>
            <person name="Hennessy R.C."/>
        </authorList>
    </citation>
    <scope>NUCLEOTIDE SEQUENCE [LARGE SCALE GENOMIC DNA]</scope>
    <source>
        <strain evidence="1 2">S40</strain>
    </source>
</reference>
<comment type="caution">
    <text evidence="1">The sequence shown here is derived from an EMBL/GenBank/DDBJ whole genome shotgun (WGS) entry which is preliminary data.</text>
</comment>
<accession>A0AA93BWV5</accession>
<gene>
    <name evidence="1" type="ORF">D4100_01400</name>
</gene>
<sequence length="229" mass="26203">MEDVCFFDNQILAFELPNFEGKKYTFEGVYANRCEKGFKPKSLKVPSAVNAILSKELTKDTYRHYHFESGDHATLPNIDYNLDEYVGYLGISIKHDIVTTIKISHEGDRELMKKLEIIIKFHELGEVRQGFISGVTDDGYVHLLKQSEPITCAIYFRDTKSFEYIAIGSFLLDCSSTIVEVSNFTMSNESKIEVNLNILKDLYLVMEGDVPITKIHFDIHNKDDIPKGK</sequence>
<evidence type="ECO:0000313" key="1">
    <source>
        <dbReference type="EMBL" id="RJF57479.1"/>
    </source>
</evidence>
<evidence type="ECO:0000313" key="2">
    <source>
        <dbReference type="Proteomes" id="UP000284338"/>
    </source>
</evidence>
<dbReference type="AlphaFoldDB" id="A0AA93BWV5"/>
<dbReference type="Proteomes" id="UP000284338">
    <property type="component" value="Unassembled WGS sequence"/>
</dbReference>
<proteinExistence type="predicted"/>
<organism evidence="1 2">
    <name type="scientific">Serratia inhibens</name>
    <dbReference type="NCBI Taxonomy" id="2338073"/>
    <lineage>
        <taxon>Bacteria</taxon>
        <taxon>Pseudomonadati</taxon>
        <taxon>Pseudomonadota</taxon>
        <taxon>Gammaproteobacteria</taxon>
        <taxon>Enterobacterales</taxon>
        <taxon>Yersiniaceae</taxon>
        <taxon>Serratia</taxon>
    </lineage>
</organism>
<keyword evidence="2" id="KW-1185">Reference proteome</keyword>
<protein>
    <submittedName>
        <fullName evidence="1">Uncharacterized protein</fullName>
    </submittedName>
</protein>